<dbReference type="GO" id="GO:0005737">
    <property type="term" value="C:cytoplasm"/>
    <property type="evidence" value="ECO:0007669"/>
    <property type="project" value="TreeGrafter"/>
</dbReference>
<evidence type="ECO:0000259" key="1">
    <source>
        <dbReference type="PROSITE" id="PS50191"/>
    </source>
</evidence>
<comment type="caution">
    <text evidence="2">The sequence shown here is derived from an EMBL/GenBank/DDBJ whole genome shotgun (WGS) entry which is preliminary data.</text>
</comment>
<evidence type="ECO:0000313" key="3">
    <source>
        <dbReference type="Proteomes" id="UP000198287"/>
    </source>
</evidence>
<dbReference type="SUPFAM" id="SSF46938">
    <property type="entry name" value="CRAL/TRIO N-terminal domain"/>
    <property type="match status" value="1"/>
</dbReference>
<name>A0A226EYK9_FOLCA</name>
<dbReference type="SUPFAM" id="SSF52087">
    <property type="entry name" value="CRAL/TRIO domain"/>
    <property type="match status" value="1"/>
</dbReference>
<dbReference type="CDD" id="cd00170">
    <property type="entry name" value="SEC14"/>
    <property type="match status" value="1"/>
</dbReference>
<protein>
    <recommendedName>
        <fullName evidence="1">CRAL-TRIO domain-containing protein</fullName>
    </recommendedName>
</protein>
<dbReference type="EMBL" id="LNIX01000001">
    <property type="protein sequence ID" value="OXA62237.1"/>
    <property type="molecule type" value="Genomic_DNA"/>
</dbReference>
<dbReference type="InterPro" id="IPR001251">
    <property type="entry name" value="CRAL-TRIO_dom"/>
</dbReference>
<dbReference type="OrthoDB" id="75724at2759"/>
<dbReference type="PROSITE" id="PS50191">
    <property type="entry name" value="CRAL_TRIO"/>
    <property type="match status" value="1"/>
</dbReference>
<dbReference type="InterPro" id="IPR051064">
    <property type="entry name" value="SEC14/CRAL-TRIO_domain"/>
</dbReference>
<sequence>MLKMRVGHTPTHKWLKTDLALLRWLRASKLNVGAAETAFNENIKWRTDNDMDSILQEDWSYWIREYYFDCSATDYDGRPVCTGDISEWDLRQAIVSGKGDKLLRYMIKTVEEHPPVCEHLKRWGVSLFVRFLTAHETYYPYGTHKVIIINAAGVFHVVLNIVRPVLSKPMQESLYVFGTDKAEWRKELLSMVPENELAPHFGGTKII</sequence>
<reference evidence="2 3" key="1">
    <citation type="submission" date="2015-12" db="EMBL/GenBank/DDBJ databases">
        <title>The genome of Folsomia candida.</title>
        <authorList>
            <person name="Faddeeva A."/>
            <person name="Derks M.F."/>
            <person name="Anvar Y."/>
            <person name="Smit S."/>
            <person name="Van Straalen N."/>
            <person name="Roelofs D."/>
        </authorList>
    </citation>
    <scope>NUCLEOTIDE SEQUENCE [LARGE SCALE GENOMIC DNA]</scope>
    <source>
        <strain evidence="2 3">VU population</strain>
        <tissue evidence="2">Whole body</tissue>
    </source>
</reference>
<dbReference type="AlphaFoldDB" id="A0A226EYK9"/>
<dbReference type="PANTHER" id="PTHR23324">
    <property type="entry name" value="SEC14 RELATED PROTEIN"/>
    <property type="match status" value="1"/>
</dbReference>
<organism evidence="2 3">
    <name type="scientific">Folsomia candida</name>
    <name type="common">Springtail</name>
    <dbReference type="NCBI Taxonomy" id="158441"/>
    <lineage>
        <taxon>Eukaryota</taxon>
        <taxon>Metazoa</taxon>
        <taxon>Ecdysozoa</taxon>
        <taxon>Arthropoda</taxon>
        <taxon>Hexapoda</taxon>
        <taxon>Collembola</taxon>
        <taxon>Entomobryomorpha</taxon>
        <taxon>Isotomoidea</taxon>
        <taxon>Isotomidae</taxon>
        <taxon>Proisotominae</taxon>
        <taxon>Folsomia</taxon>
    </lineage>
</organism>
<accession>A0A226EYK9</accession>
<proteinExistence type="predicted"/>
<dbReference type="PANTHER" id="PTHR23324:SF83">
    <property type="entry name" value="SEC14-LIKE PROTEIN 2"/>
    <property type="match status" value="1"/>
</dbReference>
<feature type="domain" description="CRAL-TRIO" evidence="1">
    <location>
        <begin position="51"/>
        <end position="207"/>
    </location>
</feature>
<dbReference type="Proteomes" id="UP000198287">
    <property type="component" value="Unassembled WGS sequence"/>
</dbReference>
<keyword evidence="3" id="KW-1185">Reference proteome</keyword>
<evidence type="ECO:0000313" key="2">
    <source>
        <dbReference type="EMBL" id="OXA62237.1"/>
    </source>
</evidence>
<dbReference type="Gene3D" id="3.40.525.10">
    <property type="entry name" value="CRAL-TRIO lipid binding domain"/>
    <property type="match status" value="2"/>
</dbReference>
<dbReference type="InterPro" id="IPR036273">
    <property type="entry name" value="CRAL/TRIO_N_dom_sf"/>
</dbReference>
<dbReference type="InterPro" id="IPR036865">
    <property type="entry name" value="CRAL-TRIO_dom_sf"/>
</dbReference>
<dbReference type="Pfam" id="PF00650">
    <property type="entry name" value="CRAL_TRIO"/>
    <property type="match status" value="1"/>
</dbReference>
<gene>
    <name evidence="2" type="ORF">Fcan01_01323</name>
</gene>